<keyword evidence="3" id="KW-1185">Reference proteome</keyword>
<dbReference type="AlphaFoldDB" id="A0A4C1URE8"/>
<accession>A0A4C1URE8</accession>
<dbReference type="EMBL" id="BGZK01000206">
    <property type="protein sequence ID" value="GBP28414.1"/>
    <property type="molecule type" value="Genomic_DNA"/>
</dbReference>
<feature type="compositionally biased region" description="Basic and acidic residues" evidence="1">
    <location>
        <begin position="27"/>
        <end position="40"/>
    </location>
</feature>
<comment type="caution">
    <text evidence="2">The sequence shown here is derived from an EMBL/GenBank/DDBJ whole genome shotgun (WGS) entry which is preliminary data.</text>
</comment>
<evidence type="ECO:0000313" key="3">
    <source>
        <dbReference type="Proteomes" id="UP000299102"/>
    </source>
</evidence>
<gene>
    <name evidence="2" type="ORF">EVAR_102987_1</name>
</gene>
<feature type="region of interest" description="Disordered" evidence="1">
    <location>
        <begin position="14"/>
        <end position="109"/>
    </location>
</feature>
<organism evidence="2 3">
    <name type="scientific">Eumeta variegata</name>
    <name type="common">Bagworm moth</name>
    <name type="synonym">Eumeta japonica</name>
    <dbReference type="NCBI Taxonomy" id="151549"/>
    <lineage>
        <taxon>Eukaryota</taxon>
        <taxon>Metazoa</taxon>
        <taxon>Ecdysozoa</taxon>
        <taxon>Arthropoda</taxon>
        <taxon>Hexapoda</taxon>
        <taxon>Insecta</taxon>
        <taxon>Pterygota</taxon>
        <taxon>Neoptera</taxon>
        <taxon>Endopterygota</taxon>
        <taxon>Lepidoptera</taxon>
        <taxon>Glossata</taxon>
        <taxon>Ditrysia</taxon>
        <taxon>Tineoidea</taxon>
        <taxon>Psychidae</taxon>
        <taxon>Oiketicinae</taxon>
        <taxon>Eumeta</taxon>
    </lineage>
</organism>
<feature type="compositionally biased region" description="Acidic residues" evidence="1">
    <location>
        <begin position="65"/>
        <end position="81"/>
    </location>
</feature>
<dbReference type="Proteomes" id="UP000299102">
    <property type="component" value="Unassembled WGS sequence"/>
</dbReference>
<name>A0A4C1URE8_EUMVA</name>
<sequence length="109" mass="11715">MHYSPLIEIKSSAVARPLQTTNATKAGGERGVGKERKGGREGGMPRPYSYIPIKKDKTLITRPDSDDEIVSELEDNLDETAADNIQPDLDSGSSSDEAKSDGSASFEIC</sequence>
<evidence type="ECO:0000256" key="1">
    <source>
        <dbReference type="SAM" id="MobiDB-lite"/>
    </source>
</evidence>
<evidence type="ECO:0000313" key="2">
    <source>
        <dbReference type="EMBL" id="GBP28414.1"/>
    </source>
</evidence>
<protein>
    <submittedName>
        <fullName evidence="2">Uncharacterized protein</fullName>
    </submittedName>
</protein>
<reference evidence="2 3" key="1">
    <citation type="journal article" date="2019" name="Commun. Biol.">
        <title>The bagworm genome reveals a unique fibroin gene that provides high tensile strength.</title>
        <authorList>
            <person name="Kono N."/>
            <person name="Nakamura H."/>
            <person name="Ohtoshi R."/>
            <person name="Tomita M."/>
            <person name="Numata K."/>
            <person name="Arakawa K."/>
        </authorList>
    </citation>
    <scope>NUCLEOTIDE SEQUENCE [LARGE SCALE GENOMIC DNA]</scope>
</reference>
<proteinExistence type="predicted"/>